<evidence type="ECO:0000259" key="1">
    <source>
        <dbReference type="Pfam" id="PF18588"/>
    </source>
</evidence>
<gene>
    <name evidence="2" type="ORF">DSM101010T_11540</name>
</gene>
<name>A0A7J0BGF6_9BACT</name>
<protein>
    <recommendedName>
        <fullName evidence="1">Polysaccharide biosynthesis enzyme WcbI domain-containing protein</fullName>
    </recommendedName>
</protein>
<dbReference type="InterPro" id="IPR041307">
    <property type="entry name" value="WcbI"/>
</dbReference>
<dbReference type="EMBL" id="BLVO01000012">
    <property type="protein sequence ID" value="GFM32789.1"/>
    <property type="molecule type" value="Genomic_DNA"/>
</dbReference>
<dbReference type="Pfam" id="PF18588">
    <property type="entry name" value="WcbI"/>
    <property type="match status" value="1"/>
</dbReference>
<dbReference type="Proteomes" id="UP000503840">
    <property type="component" value="Unassembled WGS sequence"/>
</dbReference>
<evidence type="ECO:0000313" key="3">
    <source>
        <dbReference type="Proteomes" id="UP000503840"/>
    </source>
</evidence>
<feature type="domain" description="Polysaccharide biosynthesis enzyme WcbI" evidence="1">
    <location>
        <begin position="9"/>
        <end position="204"/>
    </location>
</feature>
<evidence type="ECO:0000313" key="2">
    <source>
        <dbReference type="EMBL" id="GFM32789.1"/>
    </source>
</evidence>
<comment type="caution">
    <text evidence="2">The sequence shown here is derived from an EMBL/GenBank/DDBJ whole genome shotgun (WGS) entry which is preliminary data.</text>
</comment>
<sequence>MKHTMSRKLCIIHANCQGDPLRKLLMLHPQFGQEFEIVKYTNYLCEDIPDVQLQQCSLFLYQPLGEKWDDHASAALLARVNPAAVTAAIPNMLFKGYWPFWTNKSPIEFGDIFLDRLVDMGLEKKEILYICMHTDIAAKHDLAGLFEDSARREREKEQGCVVHTVDLILDLFRSEKLFNTINHPNRRLVLQVTEGVLAHLGFAPLPDVLTGAFQDPYPEFELPLHPQVAAFHQLPFGSASTLYNVFGKPRTYEEYAGLYVDCRALGIRDLSSYLHLV</sequence>
<organism evidence="2 3">
    <name type="scientific">Desulfovibrio subterraneus</name>
    <dbReference type="NCBI Taxonomy" id="2718620"/>
    <lineage>
        <taxon>Bacteria</taxon>
        <taxon>Pseudomonadati</taxon>
        <taxon>Thermodesulfobacteriota</taxon>
        <taxon>Desulfovibrionia</taxon>
        <taxon>Desulfovibrionales</taxon>
        <taxon>Desulfovibrionaceae</taxon>
        <taxon>Desulfovibrio</taxon>
    </lineage>
</organism>
<accession>A0A7J0BGF6</accession>
<reference evidence="2 3" key="1">
    <citation type="submission" date="2020-05" db="EMBL/GenBank/DDBJ databases">
        <title>Draft genome sequence of Desulfovibrio sp. strain HN2T.</title>
        <authorList>
            <person name="Ueno A."/>
            <person name="Tamazawa S."/>
            <person name="Tamamura S."/>
            <person name="Murakami T."/>
            <person name="Kiyama T."/>
            <person name="Inomata H."/>
            <person name="Amano Y."/>
            <person name="Miyakawa K."/>
            <person name="Tamaki H."/>
            <person name="Naganuma T."/>
            <person name="Kaneko K."/>
        </authorList>
    </citation>
    <scope>NUCLEOTIDE SEQUENCE [LARGE SCALE GENOMIC DNA]</scope>
    <source>
        <strain evidence="2 3">HN2</strain>
    </source>
</reference>
<dbReference type="Gene3D" id="3.40.50.12080">
    <property type="match status" value="2"/>
</dbReference>
<dbReference type="AlphaFoldDB" id="A0A7J0BGF6"/>
<proteinExistence type="predicted"/>
<keyword evidence="3" id="KW-1185">Reference proteome</keyword>